<keyword evidence="10" id="KW-0862">Zinc</keyword>
<dbReference type="FunFam" id="3.30.40.10:FF:000230">
    <property type="entry name" value="RBR-type E3 ubiquitin transferase"/>
    <property type="match status" value="1"/>
</dbReference>
<dbReference type="SUPFAM" id="SSF57850">
    <property type="entry name" value="RING/U-box"/>
    <property type="match status" value="3"/>
</dbReference>
<dbReference type="InterPro" id="IPR044066">
    <property type="entry name" value="TRIAD_supradom"/>
</dbReference>
<keyword evidence="12" id="KW-0436">Ligase</keyword>
<dbReference type="UniPathway" id="UPA00143"/>
<dbReference type="InterPro" id="IPR013083">
    <property type="entry name" value="Znf_RING/FYVE/PHD"/>
</dbReference>
<dbReference type="OrthoDB" id="1157576at2759"/>
<gene>
    <name evidence="12" type="ORF">PanWU01x14_261300</name>
</gene>
<dbReference type="GO" id="GO:0016874">
    <property type="term" value="F:ligase activity"/>
    <property type="evidence" value="ECO:0007669"/>
    <property type="project" value="UniProtKB-KW"/>
</dbReference>
<evidence type="ECO:0000256" key="7">
    <source>
        <dbReference type="ARBA" id="ARBA00022737"/>
    </source>
</evidence>
<evidence type="ECO:0000259" key="11">
    <source>
        <dbReference type="PROSITE" id="PS51873"/>
    </source>
</evidence>
<evidence type="ECO:0000256" key="5">
    <source>
        <dbReference type="ARBA" id="ARBA00022679"/>
    </source>
</evidence>
<accession>A0A2P5B8M6</accession>
<dbReference type="AlphaFoldDB" id="A0A2P5B8M6"/>
<proteinExistence type="predicted"/>
<evidence type="ECO:0000313" key="13">
    <source>
        <dbReference type="Proteomes" id="UP000237105"/>
    </source>
</evidence>
<protein>
    <recommendedName>
        <fullName evidence="4">RBR-type E3 ubiquitin transferase</fullName>
        <ecNumber evidence="4">2.3.2.31</ecNumber>
    </recommendedName>
</protein>
<comment type="caution">
    <text evidence="12">The sequence shown here is derived from an EMBL/GenBank/DDBJ whole genome shotgun (WGS) entry which is preliminary data.</text>
</comment>
<evidence type="ECO:0000256" key="4">
    <source>
        <dbReference type="ARBA" id="ARBA00012251"/>
    </source>
</evidence>
<dbReference type="EC" id="2.3.2.31" evidence="4"/>
<dbReference type="GO" id="GO:0008270">
    <property type="term" value="F:zinc ion binding"/>
    <property type="evidence" value="ECO:0007669"/>
    <property type="project" value="UniProtKB-KW"/>
</dbReference>
<dbReference type="InterPro" id="IPR031127">
    <property type="entry name" value="E3_UB_ligase_RBR"/>
</dbReference>
<dbReference type="PROSITE" id="PS51873">
    <property type="entry name" value="TRIAD"/>
    <property type="match status" value="1"/>
</dbReference>
<dbReference type="Gene3D" id="3.30.40.10">
    <property type="entry name" value="Zinc/RING finger domain, C3HC4 (zinc finger)"/>
    <property type="match status" value="1"/>
</dbReference>
<dbReference type="InterPro" id="IPR002867">
    <property type="entry name" value="IBR_dom"/>
</dbReference>
<sequence>MRIYNRNTKPSNGQDEKSNTMSTRTTLVCAICFDVKTESEMFRSSVKQYCYDHSFCLDCIGRYVADKLDQNIIEIRCPDPECIRLLEPQSCRSALAERVINQWEAALSGSLLGSKKSIYYYCPYDDCSSPFEAAVDNEEDNKLVAESVECPHCRRLFCRWCRVAWHVRSCKCKNMKKSKSKSKGTSSGRRHDTYVNRKFKSLAKKEKWKRCPGCKFYVQKKDGCEHIKCR</sequence>
<evidence type="ECO:0000256" key="6">
    <source>
        <dbReference type="ARBA" id="ARBA00022723"/>
    </source>
</evidence>
<keyword evidence="6" id="KW-0479">Metal-binding</keyword>
<dbReference type="GO" id="GO:0016567">
    <property type="term" value="P:protein ubiquitination"/>
    <property type="evidence" value="ECO:0007669"/>
    <property type="project" value="UniProtKB-UniPathway"/>
</dbReference>
<dbReference type="Pfam" id="PF01485">
    <property type="entry name" value="IBR"/>
    <property type="match status" value="1"/>
</dbReference>
<dbReference type="Proteomes" id="UP000237105">
    <property type="component" value="Unassembled WGS sequence"/>
</dbReference>
<dbReference type="EMBL" id="JXTB01000337">
    <property type="protein sequence ID" value="PON45096.1"/>
    <property type="molecule type" value="Genomic_DNA"/>
</dbReference>
<name>A0A2P5B8M6_PARAD</name>
<evidence type="ECO:0000256" key="8">
    <source>
        <dbReference type="ARBA" id="ARBA00022771"/>
    </source>
</evidence>
<comment type="catalytic activity">
    <reaction evidence="1">
        <text>[E2 ubiquitin-conjugating enzyme]-S-ubiquitinyl-L-cysteine + [acceptor protein]-L-lysine = [E2 ubiquitin-conjugating enzyme]-L-cysteine + [acceptor protein]-N(6)-ubiquitinyl-L-lysine.</text>
        <dbReference type="EC" id="2.3.2.31"/>
    </reaction>
</comment>
<keyword evidence="8" id="KW-0863">Zinc-finger</keyword>
<evidence type="ECO:0000313" key="12">
    <source>
        <dbReference type="EMBL" id="PON45096.1"/>
    </source>
</evidence>
<evidence type="ECO:0000256" key="3">
    <source>
        <dbReference type="ARBA" id="ARBA00004906"/>
    </source>
</evidence>
<keyword evidence="7" id="KW-0677">Repeat</keyword>
<comment type="cofactor">
    <cofactor evidence="2">
        <name>Zn(2+)</name>
        <dbReference type="ChEBI" id="CHEBI:29105"/>
    </cofactor>
</comment>
<comment type="pathway">
    <text evidence="3">Protein modification; protein ubiquitination.</text>
</comment>
<evidence type="ECO:0000256" key="10">
    <source>
        <dbReference type="ARBA" id="ARBA00022833"/>
    </source>
</evidence>
<organism evidence="12 13">
    <name type="scientific">Parasponia andersonii</name>
    <name type="common">Sponia andersonii</name>
    <dbReference type="NCBI Taxonomy" id="3476"/>
    <lineage>
        <taxon>Eukaryota</taxon>
        <taxon>Viridiplantae</taxon>
        <taxon>Streptophyta</taxon>
        <taxon>Embryophyta</taxon>
        <taxon>Tracheophyta</taxon>
        <taxon>Spermatophyta</taxon>
        <taxon>Magnoliopsida</taxon>
        <taxon>eudicotyledons</taxon>
        <taxon>Gunneridae</taxon>
        <taxon>Pentapetalae</taxon>
        <taxon>rosids</taxon>
        <taxon>fabids</taxon>
        <taxon>Rosales</taxon>
        <taxon>Cannabaceae</taxon>
        <taxon>Parasponia</taxon>
    </lineage>
</organism>
<evidence type="ECO:0000256" key="1">
    <source>
        <dbReference type="ARBA" id="ARBA00001798"/>
    </source>
</evidence>
<evidence type="ECO:0000256" key="9">
    <source>
        <dbReference type="ARBA" id="ARBA00022786"/>
    </source>
</evidence>
<dbReference type="Gene3D" id="1.20.120.1750">
    <property type="match status" value="1"/>
</dbReference>
<dbReference type="STRING" id="3476.A0A2P5B8M6"/>
<keyword evidence="5" id="KW-0808">Transferase</keyword>
<dbReference type="GO" id="GO:0061630">
    <property type="term" value="F:ubiquitin protein ligase activity"/>
    <property type="evidence" value="ECO:0007669"/>
    <property type="project" value="UniProtKB-EC"/>
</dbReference>
<feature type="domain" description="RING-type" evidence="11">
    <location>
        <begin position="25"/>
        <end position="230"/>
    </location>
</feature>
<keyword evidence="13" id="KW-1185">Reference proteome</keyword>
<evidence type="ECO:0000256" key="2">
    <source>
        <dbReference type="ARBA" id="ARBA00001947"/>
    </source>
</evidence>
<reference evidence="13" key="1">
    <citation type="submission" date="2016-06" db="EMBL/GenBank/DDBJ databases">
        <title>Parallel loss of symbiosis genes in relatives of nitrogen-fixing non-legume Parasponia.</title>
        <authorList>
            <person name="Van Velzen R."/>
            <person name="Holmer R."/>
            <person name="Bu F."/>
            <person name="Rutten L."/>
            <person name="Van Zeijl A."/>
            <person name="Liu W."/>
            <person name="Santuari L."/>
            <person name="Cao Q."/>
            <person name="Sharma T."/>
            <person name="Shen D."/>
            <person name="Roswanjaya Y."/>
            <person name="Wardhani T."/>
            <person name="Kalhor M.S."/>
            <person name="Jansen J."/>
            <person name="Van den Hoogen J."/>
            <person name="Gungor B."/>
            <person name="Hartog M."/>
            <person name="Hontelez J."/>
            <person name="Verver J."/>
            <person name="Yang W.-C."/>
            <person name="Schijlen E."/>
            <person name="Repin R."/>
            <person name="Schilthuizen M."/>
            <person name="Schranz E."/>
            <person name="Heidstra R."/>
            <person name="Miyata K."/>
            <person name="Fedorova E."/>
            <person name="Kohlen W."/>
            <person name="Bisseling T."/>
            <person name="Smit S."/>
            <person name="Geurts R."/>
        </authorList>
    </citation>
    <scope>NUCLEOTIDE SEQUENCE [LARGE SCALE GENOMIC DNA]</scope>
    <source>
        <strain evidence="13">cv. WU1-14</strain>
    </source>
</reference>
<keyword evidence="9" id="KW-0833">Ubl conjugation pathway</keyword>
<dbReference type="PANTHER" id="PTHR11685">
    <property type="entry name" value="RBR FAMILY RING FINGER AND IBR DOMAIN-CONTAINING"/>
    <property type="match status" value="1"/>
</dbReference>